<protein>
    <submittedName>
        <fullName evidence="2">Integrase core domain containing protein</fullName>
    </submittedName>
</protein>
<feature type="compositionally biased region" description="Basic and acidic residues" evidence="1">
    <location>
        <begin position="148"/>
        <end position="158"/>
    </location>
</feature>
<proteinExistence type="predicted"/>
<dbReference type="PaxDb" id="4113-PGSC0003DMT400089798"/>
<sequence>MEPIMDQMNQAVYKRLDAFELRILERPAPTIDLSIFHAELASLRANMGSILVPPESAPVAAPTEEVDTVVISVLFGDSMPPPDSSRAAGKRSRSDRTSNDAEAHRLRKKERQQIEEARRASIVDEELRQQLTREVGVGPSARVSTTEGAERVDERTTESAKIVDGSATNGIPSVDPVGSEKPDPPAS</sequence>
<evidence type="ECO:0000313" key="3">
    <source>
        <dbReference type="Proteomes" id="UP000011115"/>
    </source>
</evidence>
<name>M1DIY3_SOLTU</name>
<evidence type="ECO:0000313" key="2">
    <source>
        <dbReference type="EnsemblPlants" id="PGSC0003DMT400089798"/>
    </source>
</evidence>
<dbReference type="InParanoid" id="M1DIY3"/>
<reference evidence="2" key="2">
    <citation type="submission" date="2015-06" db="UniProtKB">
        <authorList>
            <consortium name="EnsemblPlants"/>
        </authorList>
    </citation>
    <scope>IDENTIFICATION</scope>
    <source>
        <strain evidence="2">DM1-3 516 R44</strain>
    </source>
</reference>
<dbReference type="EnsemblPlants" id="PGSC0003DMT400089798">
    <property type="protein sequence ID" value="PGSC0003DMT400089798"/>
    <property type="gene ID" value="PGSC0003DMG400039369"/>
</dbReference>
<reference evidence="3" key="1">
    <citation type="journal article" date="2011" name="Nature">
        <title>Genome sequence and analysis of the tuber crop potato.</title>
        <authorList>
            <consortium name="The Potato Genome Sequencing Consortium"/>
        </authorList>
    </citation>
    <scope>NUCLEOTIDE SEQUENCE [LARGE SCALE GENOMIC DNA]</scope>
    <source>
        <strain evidence="3">cv. DM1-3 516 R44</strain>
    </source>
</reference>
<dbReference type="Proteomes" id="UP000011115">
    <property type="component" value="Unassembled WGS sequence"/>
</dbReference>
<organism evidence="2 3">
    <name type="scientific">Solanum tuberosum</name>
    <name type="common">Potato</name>
    <dbReference type="NCBI Taxonomy" id="4113"/>
    <lineage>
        <taxon>Eukaryota</taxon>
        <taxon>Viridiplantae</taxon>
        <taxon>Streptophyta</taxon>
        <taxon>Embryophyta</taxon>
        <taxon>Tracheophyta</taxon>
        <taxon>Spermatophyta</taxon>
        <taxon>Magnoliopsida</taxon>
        <taxon>eudicotyledons</taxon>
        <taxon>Gunneridae</taxon>
        <taxon>Pentapetalae</taxon>
        <taxon>asterids</taxon>
        <taxon>lamiids</taxon>
        <taxon>Solanales</taxon>
        <taxon>Solanaceae</taxon>
        <taxon>Solanoideae</taxon>
        <taxon>Solaneae</taxon>
        <taxon>Solanum</taxon>
    </lineage>
</organism>
<dbReference type="Gramene" id="PGSC0003DMT400089798">
    <property type="protein sequence ID" value="PGSC0003DMT400089798"/>
    <property type="gene ID" value="PGSC0003DMG400039369"/>
</dbReference>
<feature type="region of interest" description="Disordered" evidence="1">
    <location>
        <begin position="77"/>
        <end position="118"/>
    </location>
</feature>
<evidence type="ECO:0000256" key="1">
    <source>
        <dbReference type="SAM" id="MobiDB-lite"/>
    </source>
</evidence>
<keyword evidence="3" id="KW-1185">Reference proteome</keyword>
<accession>M1DIY3</accession>
<feature type="region of interest" description="Disordered" evidence="1">
    <location>
        <begin position="132"/>
        <end position="187"/>
    </location>
</feature>
<feature type="compositionally biased region" description="Basic and acidic residues" evidence="1">
    <location>
        <begin position="92"/>
        <end position="104"/>
    </location>
</feature>
<dbReference type="HOGENOM" id="CLU_028647_6_0_1"/>
<dbReference type="AlphaFoldDB" id="M1DIY3"/>
<feature type="compositionally biased region" description="Basic and acidic residues" evidence="1">
    <location>
        <begin position="178"/>
        <end position="187"/>
    </location>
</feature>